<dbReference type="Gene3D" id="3.20.20.370">
    <property type="entry name" value="Glycoside hydrolase/deacetylase"/>
    <property type="match status" value="1"/>
</dbReference>
<evidence type="ECO:0000313" key="3">
    <source>
        <dbReference type="Proteomes" id="UP000000390"/>
    </source>
</evidence>
<feature type="domain" description="NodB homology" evidence="1">
    <location>
        <begin position="4"/>
        <end position="60"/>
    </location>
</feature>
<evidence type="ECO:0000313" key="2">
    <source>
        <dbReference type="EMBL" id="ADJ17010.1"/>
    </source>
</evidence>
<keyword evidence="2" id="KW-0614">Plasmid</keyword>
<dbReference type="Proteomes" id="UP000000390">
    <property type="component" value="Plasmid 2"/>
</dbReference>
<accession>D8JCA3</accession>
<dbReference type="GO" id="GO:0016810">
    <property type="term" value="F:hydrolase activity, acting on carbon-nitrogen (but not peptide) bonds"/>
    <property type="evidence" value="ECO:0007669"/>
    <property type="project" value="InterPro"/>
</dbReference>
<dbReference type="KEGG" id="hje:HacjB3_18338"/>
<dbReference type="GO" id="GO:0005975">
    <property type="term" value="P:carbohydrate metabolic process"/>
    <property type="evidence" value="ECO:0007669"/>
    <property type="project" value="InterPro"/>
</dbReference>
<dbReference type="AlphaFoldDB" id="D8JCA3"/>
<dbReference type="Pfam" id="PF01522">
    <property type="entry name" value="Polysacc_deac_1"/>
    <property type="match status" value="1"/>
</dbReference>
<reference evidence="2 3" key="1">
    <citation type="journal article" date="2010" name="J. Bacteriol.">
        <title>Complete genome sequence of Halalkalicoccus jeotgali B3(T), an extremely halophilic archaeon.</title>
        <authorList>
            <person name="Roh S.W."/>
            <person name="Nam Y.D."/>
            <person name="Nam S.H."/>
            <person name="Choi S.H."/>
            <person name="Park H.S."/>
            <person name="Bae J.W."/>
        </authorList>
    </citation>
    <scope>NUCLEOTIDE SEQUENCE [LARGE SCALE GENOMIC DNA]</scope>
    <source>
        <strain evidence="3">DSM 18796 / CECT 7217 / JCM 14584 / KCTC 4019 / B3</strain>
        <plasmid evidence="3">2</plasmid>
    </source>
</reference>
<protein>
    <submittedName>
        <fullName evidence="2">Polysaccharide deacetylase</fullName>
    </submittedName>
</protein>
<name>D8JCA3_HALJB</name>
<sequence>MTDYTQALPAHEEFDVPATTGIVSEWVGRTDYMGTEELDELVDAGWEIASHTKEHRPLAAFSLVTDIHPTDTEVSAKGYRQGHHEGSTVEISDGETKVTREVAGLGGAPGERRIALTEPVGESFSAEDTEIRHPAETMHEALGDSKDTLEEMGYDVSTLLAPYDAYSGYSDLFVPEYYDGVANARHGSRINDPTEYDPYETKRDYFIEFTTETAVKQDLDEIAEEALLGVVGAHTVKKKVTEESIGQMLEWIEEREIEVLTLREAISIYADESETATGHH</sequence>
<gene>
    <name evidence="2" type="ordered locus">HacjB3_18338</name>
</gene>
<dbReference type="InterPro" id="IPR011330">
    <property type="entry name" value="Glyco_hydro/deAcase_b/a-brl"/>
</dbReference>
<dbReference type="InterPro" id="IPR002509">
    <property type="entry name" value="NODB_dom"/>
</dbReference>
<evidence type="ECO:0000259" key="1">
    <source>
        <dbReference type="Pfam" id="PF01522"/>
    </source>
</evidence>
<dbReference type="PATRIC" id="fig|795797.18.peg.3565"/>
<geneLocation type="plasmid" evidence="2 3">
    <name>2</name>
</geneLocation>
<organism evidence="2 3">
    <name type="scientific">Halalkalicoccus jeotgali (strain DSM 18796 / CECT 7217 / JCM 14584 / KCTC 4019 / B3)</name>
    <dbReference type="NCBI Taxonomy" id="795797"/>
    <lineage>
        <taxon>Archaea</taxon>
        <taxon>Methanobacteriati</taxon>
        <taxon>Methanobacteriota</taxon>
        <taxon>Stenosarchaea group</taxon>
        <taxon>Halobacteria</taxon>
        <taxon>Halobacteriales</taxon>
        <taxon>Halococcaceae</taxon>
        <taxon>Halalkalicoccus</taxon>
    </lineage>
</organism>
<dbReference type="eggNOG" id="arCOG09161">
    <property type="taxonomic scope" value="Archaea"/>
</dbReference>
<dbReference type="HOGENOM" id="CLU_055389_0_0_2"/>
<dbReference type="SUPFAM" id="SSF88713">
    <property type="entry name" value="Glycoside hydrolase/deacetylase"/>
    <property type="match status" value="1"/>
</dbReference>
<proteinExistence type="predicted"/>
<dbReference type="EMBL" id="CP002064">
    <property type="protein sequence ID" value="ADJ17010.1"/>
    <property type="molecule type" value="Genomic_DNA"/>
</dbReference>